<evidence type="ECO:0000256" key="2">
    <source>
        <dbReference type="PROSITE-ProRule" id="PRU00330"/>
    </source>
</evidence>
<dbReference type="SMART" id="SM00182">
    <property type="entry name" value="CULLIN"/>
    <property type="match status" value="1"/>
</dbReference>
<dbReference type="PROSITE" id="PS50069">
    <property type="entry name" value="CULLIN_2"/>
    <property type="match status" value="1"/>
</dbReference>
<dbReference type="Gene3D" id="1.20.1310.10">
    <property type="entry name" value="Cullin Repeats"/>
    <property type="match status" value="4"/>
</dbReference>
<dbReference type="Pfam" id="PF10557">
    <property type="entry name" value="Cullin_Nedd8"/>
    <property type="match status" value="1"/>
</dbReference>
<dbReference type="PANTHER" id="PTHR11932">
    <property type="entry name" value="CULLIN"/>
    <property type="match status" value="1"/>
</dbReference>
<dbReference type="InterPro" id="IPR059120">
    <property type="entry name" value="Cullin-like_AB"/>
</dbReference>
<keyword evidence="6" id="KW-1185">Reference proteome</keyword>
<proteinExistence type="inferred from homology"/>
<feature type="domain" description="Cullin family profile" evidence="4">
    <location>
        <begin position="396"/>
        <end position="622"/>
    </location>
</feature>
<dbReference type="Pfam" id="PF00888">
    <property type="entry name" value="Cullin"/>
    <property type="match status" value="1"/>
</dbReference>
<dbReference type="InterPro" id="IPR016158">
    <property type="entry name" value="Cullin_homology"/>
</dbReference>
<dbReference type="SUPFAM" id="SSF75632">
    <property type="entry name" value="Cullin homology domain"/>
    <property type="match status" value="1"/>
</dbReference>
<protein>
    <submittedName>
        <fullName evidence="5">Cullin-domain-containing protein</fullName>
    </submittedName>
</protein>
<comment type="similarity">
    <text evidence="1 2 3">Belongs to the cullin family.</text>
</comment>
<dbReference type="GO" id="GO:0006511">
    <property type="term" value="P:ubiquitin-dependent protein catabolic process"/>
    <property type="evidence" value="ECO:0007669"/>
    <property type="project" value="InterPro"/>
</dbReference>
<evidence type="ECO:0000256" key="3">
    <source>
        <dbReference type="RuleBase" id="RU003829"/>
    </source>
</evidence>
<dbReference type="InterPro" id="IPR036317">
    <property type="entry name" value="Cullin_homology_sf"/>
</dbReference>
<dbReference type="InterPro" id="IPR019559">
    <property type="entry name" value="Cullin_neddylation_domain"/>
</dbReference>
<evidence type="ECO:0000259" key="4">
    <source>
        <dbReference type="PROSITE" id="PS50069"/>
    </source>
</evidence>
<accession>A0A137P262</accession>
<dbReference type="InterPro" id="IPR045093">
    <property type="entry name" value="Cullin"/>
</dbReference>
<dbReference type="Proteomes" id="UP000070444">
    <property type="component" value="Unassembled WGS sequence"/>
</dbReference>
<sequence>MLHPYAFNGKNTYFSPGKNTYTVGSINQSNSPKQSISFKGFNSPAPLPNDYFDECWSKLNQALEKILTSSQPPEGLQNLYQLCQVLCRNNQGEKMYKQLEQVFEASSKQKLKTVLIKFDSKDFLLEFNREWKAYQQQIKIINTIFSYLDQTLIRKTPQLMPLSKLALHKFNEALQNDPNCKRKISESLIFAIFQLKSGKHLDRESIRNLLEMLILLNIYQNSFEDELLTHTQQFYQIQAIEHLSHSTLKEYIEYVEKTLDQEKDFIANYLQGQTEKPIMNILFIELVKNHGEKIIKSSGFNSLFEDHDHLLMKNIYSLYKHVGIVEILQNILCESITIHTNEIVKNMDSDPQAVHKLVWLNNTCMKYLTQAMEHNSNIYDSIKKCFSKAFSGKSIIIAQKLCWYFHHFLMNPSSVSPDMSSDQIIQNGIQIFRLNESKDIFEDLYRHQLSNRLITNGVIHMDLEQSMISHLREVSNLDFTHNLEGMLRDINTSQELTSKFNENSNLSNMQLDFRIFSSYHWPSHSNVDFILPSQLSQLQQNFEQFYTSKYPDKKLSWSHALGSCEILANFSSGVKEFTTNCFQASILSLFDELDKDVLSYSEIIQYTKIPSKELDISLESLCNGSIPILERDTLKSSLEACCFAINHRFIHESNSIRINDMKSLQVTPIESEIKQKTFLDRQHQVDSILIRMMKNATKCKINSLEAELNDALSFKVTKSQFDQRIQYLVDKGYLEHLEEDPSIIVYIP</sequence>
<dbReference type="InterPro" id="IPR001373">
    <property type="entry name" value="Cullin_N"/>
</dbReference>
<evidence type="ECO:0000313" key="5">
    <source>
        <dbReference type="EMBL" id="KXN68989.1"/>
    </source>
</evidence>
<dbReference type="Pfam" id="PF26557">
    <property type="entry name" value="Cullin_AB"/>
    <property type="match status" value="1"/>
</dbReference>
<dbReference type="AlphaFoldDB" id="A0A137P262"/>
<name>A0A137P262_CONC2</name>
<dbReference type="Gene3D" id="1.10.10.10">
    <property type="entry name" value="Winged helix-like DNA-binding domain superfamily/Winged helix DNA-binding domain"/>
    <property type="match status" value="1"/>
</dbReference>
<reference evidence="5 6" key="1">
    <citation type="journal article" date="2015" name="Genome Biol. Evol.">
        <title>Phylogenomic analyses indicate that early fungi evolved digesting cell walls of algal ancestors of land plants.</title>
        <authorList>
            <person name="Chang Y."/>
            <person name="Wang S."/>
            <person name="Sekimoto S."/>
            <person name="Aerts A.L."/>
            <person name="Choi C."/>
            <person name="Clum A."/>
            <person name="LaButti K.M."/>
            <person name="Lindquist E.A."/>
            <person name="Yee Ngan C."/>
            <person name="Ohm R.A."/>
            <person name="Salamov A.A."/>
            <person name="Grigoriev I.V."/>
            <person name="Spatafora J.W."/>
            <person name="Berbee M.L."/>
        </authorList>
    </citation>
    <scope>NUCLEOTIDE SEQUENCE [LARGE SCALE GENOMIC DNA]</scope>
    <source>
        <strain evidence="5 6">NRRL 28638</strain>
    </source>
</reference>
<dbReference type="InterPro" id="IPR036388">
    <property type="entry name" value="WH-like_DNA-bd_sf"/>
</dbReference>
<dbReference type="InterPro" id="IPR036390">
    <property type="entry name" value="WH_DNA-bd_sf"/>
</dbReference>
<evidence type="ECO:0000313" key="6">
    <source>
        <dbReference type="Proteomes" id="UP000070444"/>
    </source>
</evidence>
<dbReference type="STRING" id="796925.A0A137P262"/>
<dbReference type="OMA" id="RINIMNA"/>
<dbReference type="EMBL" id="KQ964552">
    <property type="protein sequence ID" value="KXN68989.1"/>
    <property type="molecule type" value="Genomic_DNA"/>
</dbReference>
<dbReference type="SUPFAM" id="SSF46785">
    <property type="entry name" value="Winged helix' DNA-binding domain"/>
    <property type="match status" value="1"/>
</dbReference>
<dbReference type="InterPro" id="IPR016159">
    <property type="entry name" value="Cullin_repeat-like_dom_sf"/>
</dbReference>
<dbReference type="OrthoDB" id="27073at2759"/>
<gene>
    <name evidence="5" type="ORF">CONCODRAFT_18635</name>
</gene>
<dbReference type="GO" id="GO:0031625">
    <property type="term" value="F:ubiquitin protein ligase binding"/>
    <property type="evidence" value="ECO:0007669"/>
    <property type="project" value="InterPro"/>
</dbReference>
<dbReference type="Gene3D" id="3.30.230.130">
    <property type="entry name" value="Cullin, Chain C, Domain 2"/>
    <property type="match status" value="1"/>
</dbReference>
<dbReference type="SUPFAM" id="SSF74788">
    <property type="entry name" value="Cullin repeat-like"/>
    <property type="match status" value="1"/>
</dbReference>
<evidence type="ECO:0000256" key="1">
    <source>
        <dbReference type="ARBA" id="ARBA00006019"/>
    </source>
</evidence>
<dbReference type="SMART" id="SM00884">
    <property type="entry name" value="Cullin_Nedd8"/>
    <property type="match status" value="1"/>
</dbReference>
<organism evidence="5 6">
    <name type="scientific">Conidiobolus coronatus (strain ATCC 28846 / CBS 209.66 / NRRL 28638)</name>
    <name type="common">Delacroixia coronata</name>
    <dbReference type="NCBI Taxonomy" id="796925"/>
    <lineage>
        <taxon>Eukaryota</taxon>
        <taxon>Fungi</taxon>
        <taxon>Fungi incertae sedis</taxon>
        <taxon>Zoopagomycota</taxon>
        <taxon>Entomophthoromycotina</taxon>
        <taxon>Entomophthoromycetes</taxon>
        <taxon>Entomophthorales</taxon>
        <taxon>Ancylistaceae</taxon>
        <taxon>Conidiobolus</taxon>
    </lineage>
</organism>